<keyword evidence="2" id="KW-1185">Reference proteome</keyword>
<dbReference type="EMBL" id="KN836069">
    <property type="protein sequence ID" value="KIK32944.1"/>
    <property type="molecule type" value="Genomic_DNA"/>
</dbReference>
<name>A0A0D0A406_9AGAM</name>
<evidence type="ECO:0000313" key="2">
    <source>
        <dbReference type="Proteomes" id="UP000054485"/>
    </source>
</evidence>
<accession>A0A0D0A406</accession>
<protein>
    <submittedName>
        <fullName evidence="1">Uncharacterized protein</fullName>
    </submittedName>
</protein>
<sequence length="271" mass="31526">MIRQKYNCRPINKQTITQIRNSHNATALLNRFGGNAMFIGIRKNCVIRNSLEPLKDGEYTNFIKWTKDARAPGAQMVLFNGNHRWTYMQELYEQEFHDYEKALKEFKTVQRGPERQQAETVMTEKKNLLDQNSIWLARFFDLDALEAAGNSSLLLHELTMNQALPSKDDTDTDKLKNVLRLGRGEGSEMAEELIADAIERWEKYKSSTNTRTAWAVSNKPLFNFLRDIYAHPCFESSPLINISLLYSNWNPYMTGFFITTFRPMLAMLEFL</sequence>
<gene>
    <name evidence="1" type="ORF">CY34DRAFT_100512</name>
</gene>
<dbReference type="AlphaFoldDB" id="A0A0D0A406"/>
<feature type="non-terminal residue" evidence="1">
    <location>
        <position position="1"/>
    </location>
</feature>
<reference evidence="2" key="2">
    <citation type="submission" date="2015-01" db="EMBL/GenBank/DDBJ databases">
        <title>Evolutionary Origins and Diversification of the Mycorrhizal Mutualists.</title>
        <authorList>
            <consortium name="DOE Joint Genome Institute"/>
            <consortium name="Mycorrhizal Genomics Consortium"/>
            <person name="Kohler A."/>
            <person name="Kuo A."/>
            <person name="Nagy L.G."/>
            <person name="Floudas D."/>
            <person name="Copeland A."/>
            <person name="Barry K.W."/>
            <person name="Cichocki N."/>
            <person name="Veneault-Fourrey C."/>
            <person name="LaButti K."/>
            <person name="Lindquist E.A."/>
            <person name="Lipzen A."/>
            <person name="Lundell T."/>
            <person name="Morin E."/>
            <person name="Murat C."/>
            <person name="Riley R."/>
            <person name="Ohm R."/>
            <person name="Sun H."/>
            <person name="Tunlid A."/>
            <person name="Henrissat B."/>
            <person name="Grigoriev I.V."/>
            <person name="Hibbett D.S."/>
            <person name="Martin F."/>
        </authorList>
    </citation>
    <scope>NUCLEOTIDE SEQUENCE [LARGE SCALE GENOMIC DNA]</scope>
    <source>
        <strain evidence="2">UH-Slu-Lm8-n1</strain>
    </source>
</reference>
<dbReference type="InParanoid" id="A0A0D0A406"/>
<reference evidence="1 2" key="1">
    <citation type="submission" date="2014-04" db="EMBL/GenBank/DDBJ databases">
        <authorList>
            <consortium name="DOE Joint Genome Institute"/>
            <person name="Kuo A."/>
            <person name="Ruytinx J."/>
            <person name="Rineau F."/>
            <person name="Colpaert J."/>
            <person name="Kohler A."/>
            <person name="Nagy L.G."/>
            <person name="Floudas D."/>
            <person name="Copeland A."/>
            <person name="Barry K.W."/>
            <person name="Cichocki N."/>
            <person name="Veneault-Fourrey C."/>
            <person name="LaButti K."/>
            <person name="Lindquist E.A."/>
            <person name="Lipzen A."/>
            <person name="Lundell T."/>
            <person name="Morin E."/>
            <person name="Murat C."/>
            <person name="Sun H."/>
            <person name="Tunlid A."/>
            <person name="Henrissat B."/>
            <person name="Grigoriev I.V."/>
            <person name="Hibbett D.S."/>
            <person name="Martin F."/>
            <person name="Nordberg H.P."/>
            <person name="Cantor M.N."/>
            <person name="Hua S.X."/>
        </authorList>
    </citation>
    <scope>NUCLEOTIDE SEQUENCE [LARGE SCALE GENOMIC DNA]</scope>
    <source>
        <strain evidence="1 2">UH-Slu-Lm8-n1</strain>
    </source>
</reference>
<dbReference type="OrthoDB" id="2692192at2759"/>
<evidence type="ECO:0000313" key="1">
    <source>
        <dbReference type="EMBL" id="KIK32944.1"/>
    </source>
</evidence>
<proteinExistence type="predicted"/>
<organism evidence="1 2">
    <name type="scientific">Suillus luteus UH-Slu-Lm8-n1</name>
    <dbReference type="NCBI Taxonomy" id="930992"/>
    <lineage>
        <taxon>Eukaryota</taxon>
        <taxon>Fungi</taxon>
        <taxon>Dikarya</taxon>
        <taxon>Basidiomycota</taxon>
        <taxon>Agaricomycotina</taxon>
        <taxon>Agaricomycetes</taxon>
        <taxon>Agaricomycetidae</taxon>
        <taxon>Boletales</taxon>
        <taxon>Suillineae</taxon>
        <taxon>Suillaceae</taxon>
        <taxon>Suillus</taxon>
    </lineage>
</organism>
<dbReference type="Proteomes" id="UP000054485">
    <property type="component" value="Unassembled WGS sequence"/>
</dbReference>
<dbReference type="HOGENOM" id="CLU_1028813_0_0_1"/>